<feature type="transmembrane region" description="Helical" evidence="1">
    <location>
        <begin position="146"/>
        <end position="165"/>
    </location>
</feature>
<dbReference type="Proteomes" id="UP000184520">
    <property type="component" value="Unassembled WGS sequence"/>
</dbReference>
<evidence type="ECO:0000313" key="2">
    <source>
        <dbReference type="EMBL" id="SHF82459.1"/>
    </source>
</evidence>
<organism evidence="2 3">
    <name type="scientific">Marisediminitalea aggregata</name>
    <dbReference type="NCBI Taxonomy" id="634436"/>
    <lineage>
        <taxon>Bacteria</taxon>
        <taxon>Pseudomonadati</taxon>
        <taxon>Pseudomonadota</taxon>
        <taxon>Gammaproteobacteria</taxon>
        <taxon>Alteromonadales</taxon>
        <taxon>Alteromonadaceae</taxon>
        <taxon>Marisediminitalea</taxon>
    </lineage>
</organism>
<dbReference type="STRING" id="634436.SAMN05216361_0532"/>
<accession>A0A1M5ETC7</accession>
<keyword evidence="1" id="KW-0812">Transmembrane</keyword>
<protein>
    <submittedName>
        <fullName evidence="2">Uncharacterized protein</fullName>
    </submittedName>
</protein>
<feature type="transmembrane region" description="Helical" evidence="1">
    <location>
        <begin position="25"/>
        <end position="42"/>
    </location>
</feature>
<keyword evidence="1" id="KW-0472">Membrane</keyword>
<sequence length="213" mass="23515">MLPVMQRNPDSLPGHPNRQRKLKSWILVLPVCFLALPFAANANAGVPMLFLAMPALLMSLLPIIFIESVYCAQRLSLSFGQSLKTVSISNLASTLVGIPVTWLLLVGVQIATSGGRAYGIDSPVEKVLAVTWQAPWLIPYETDLHWMIPAAGLVLLVPFYFASWWSEFWVAKKLNTLLPTSDVKLAVRNANRITYCLLAGWPIASWLANVAMK</sequence>
<keyword evidence="1" id="KW-1133">Transmembrane helix</keyword>
<gene>
    <name evidence="2" type="ORF">SAMN05216361_0532</name>
</gene>
<keyword evidence="3" id="KW-1185">Reference proteome</keyword>
<dbReference type="RefSeq" id="WP_217653439.1">
    <property type="nucleotide sequence ID" value="NZ_FQWD01000001.1"/>
</dbReference>
<evidence type="ECO:0000313" key="3">
    <source>
        <dbReference type="Proteomes" id="UP000184520"/>
    </source>
</evidence>
<name>A0A1M5ETC7_9ALTE</name>
<feature type="transmembrane region" description="Helical" evidence="1">
    <location>
        <begin position="91"/>
        <end position="111"/>
    </location>
</feature>
<feature type="transmembrane region" description="Helical" evidence="1">
    <location>
        <begin position="48"/>
        <end position="70"/>
    </location>
</feature>
<dbReference type="EMBL" id="FQWD01000001">
    <property type="protein sequence ID" value="SHF82459.1"/>
    <property type="molecule type" value="Genomic_DNA"/>
</dbReference>
<proteinExistence type="predicted"/>
<reference evidence="3" key="1">
    <citation type="submission" date="2016-11" db="EMBL/GenBank/DDBJ databases">
        <authorList>
            <person name="Varghese N."/>
            <person name="Submissions S."/>
        </authorList>
    </citation>
    <scope>NUCLEOTIDE SEQUENCE [LARGE SCALE GENOMIC DNA]</scope>
    <source>
        <strain evidence="3">CGMCC 1.8995</strain>
    </source>
</reference>
<evidence type="ECO:0000256" key="1">
    <source>
        <dbReference type="SAM" id="Phobius"/>
    </source>
</evidence>
<dbReference type="AlphaFoldDB" id="A0A1M5ETC7"/>